<dbReference type="STRING" id="445971.ANASTE_00685"/>
<evidence type="ECO:0000256" key="3">
    <source>
        <dbReference type="ARBA" id="ARBA00023125"/>
    </source>
</evidence>
<organism evidence="6 7">
    <name type="scientific">Anaerofustis stercorihominis DSM 17244</name>
    <dbReference type="NCBI Taxonomy" id="445971"/>
    <lineage>
        <taxon>Bacteria</taxon>
        <taxon>Bacillati</taxon>
        <taxon>Bacillota</taxon>
        <taxon>Clostridia</taxon>
        <taxon>Eubacteriales</taxon>
        <taxon>Eubacteriaceae</taxon>
        <taxon>Anaerofustis</taxon>
    </lineage>
</organism>
<dbReference type="eggNOG" id="COG0582">
    <property type="taxonomic scope" value="Bacteria"/>
</dbReference>
<dbReference type="Proteomes" id="UP000005178">
    <property type="component" value="Unassembled WGS sequence"/>
</dbReference>
<dbReference type="PANTHER" id="PTHR30629:SF2">
    <property type="entry name" value="PROPHAGE INTEGRASE INTS-RELATED"/>
    <property type="match status" value="1"/>
</dbReference>
<dbReference type="InterPro" id="IPR011010">
    <property type="entry name" value="DNA_brk_join_enz"/>
</dbReference>
<keyword evidence="4" id="KW-0233">DNA recombination</keyword>
<dbReference type="GO" id="GO:0015074">
    <property type="term" value="P:DNA integration"/>
    <property type="evidence" value="ECO:0007669"/>
    <property type="project" value="UniProtKB-KW"/>
</dbReference>
<reference evidence="6" key="2">
    <citation type="submission" date="2013-08" db="EMBL/GenBank/DDBJ databases">
        <title>Draft genome sequence of Anaerofustis stercorihominis (DSM 17244).</title>
        <authorList>
            <person name="Sudarsanam P."/>
            <person name="Ley R."/>
            <person name="Guruge J."/>
            <person name="Turnbaugh P.J."/>
            <person name="Mahowald M."/>
            <person name="Liep D."/>
            <person name="Gordon J."/>
        </authorList>
    </citation>
    <scope>NUCLEOTIDE SEQUENCE</scope>
    <source>
        <strain evidence="6">DSM 17244</strain>
    </source>
</reference>
<dbReference type="InterPro" id="IPR002104">
    <property type="entry name" value="Integrase_catalytic"/>
</dbReference>
<sequence length="358" mass="42095">MKNPNKFGTCYKLSGKRRNPYIARAYTGKNEYGEPIYKTIGYFRTKTEGNKALMEYNYNPYDIDKSKLLFKDVYELWLKQYKEYNPSSKATENYHKAFKLLFPIHNETFSKLKGYHYQSIIDDLGKKYTFNYLKYVYSLLRQIYKFAVVNDISLADYSKGLRKTGKKKNEQDYLTQIEVGMIYKNLNIVENADVILTLCLTGIRPSELFNITKFSVDFKNKIISGIGIKTEAGFNKRIPISKFLEPILINRYNKADTYLFAKPNGLKMNYQYFLNHIYKPCLKELDIPYKSPKSTRHFFATFTNELNLNKKARTSILGHTNVNFTDETYTHTEDNFLKKEYNKVDTMLGDLFKSQTKN</sequence>
<dbReference type="HOGENOM" id="CLU_027562_1_1_9"/>
<dbReference type="AlphaFoldDB" id="B1C7I3"/>
<proteinExistence type="inferred from homology"/>
<keyword evidence="3" id="KW-0238">DNA-binding</keyword>
<evidence type="ECO:0000256" key="2">
    <source>
        <dbReference type="ARBA" id="ARBA00022908"/>
    </source>
</evidence>
<dbReference type="RefSeq" id="WP_007049134.1">
    <property type="nucleotide sequence ID" value="NZ_DS560015.1"/>
</dbReference>
<dbReference type="Gene3D" id="1.10.443.10">
    <property type="entry name" value="Intergrase catalytic core"/>
    <property type="match status" value="1"/>
</dbReference>
<feature type="domain" description="Tyr recombinase" evidence="5">
    <location>
        <begin position="169"/>
        <end position="342"/>
    </location>
</feature>
<accession>B1C7I3</accession>
<name>B1C7I3_9FIRM</name>
<protein>
    <submittedName>
        <fullName evidence="6">Site-specific recombinase, phage integrase family</fullName>
    </submittedName>
</protein>
<dbReference type="PROSITE" id="PS51898">
    <property type="entry name" value="TYR_RECOMBINASE"/>
    <property type="match status" value="1"/>
</dbReference>
<dbReference type="Gene3D" id="1.10.150.130">
    <property type="match status" value="1"/>
</dbReference>
<evidence type="ECO:0000259" key="5">
    <source>
        <dbReference type="PROSITE" id="PS51898"/>
    </source>
</evidence>
<dbReference type="InterPro" id="IPR013762">
    <property type="entry name" value="Integrase-like_cat_sf"/>
</dbReference>
<dbReference type="GO" id="GO:0006310">
    <property type="term" value="P:DNA recombination"/>
    <property type="evidence" value="ECO:0007669"/>
    <property type="project" value="UniProtKB-KW"/>
</dbReference>
<dbReference type="GO" id="GO:0003677">
    <property type="term" value="F:DNA binding"/>
    <property type="evidence" value="ECO:0007669"/>
    <property type="project" value="UniProtKB-KW"/>
</dbReference>
<keyword evidence="7" id="KW-1185">Reference proteome</keyword>
<gene>
    <name evidence="6" type="ORF">ANASTE_00685</name>
</gene>
<comment type="similarity">
    <text evidence="1">Belongs to the 'phage' integrase family.</text>
</comment>
<dbReference type="InterPro" id="IPR050808">
    <property type="entry name" value="Phage_Integrase"/>
</dbReference>
<dbReference type="PANTHER" id="PTHR30629">
    <property type="entry name" value="PROPHAGE INTEGRASE"/>
    <property type="match status" value="1"/>
</dbReference>
<evidence type="ECO:0000256" key="1">
    <source>
        <dbReference type="ARBA" id="ARBA00008857"/>
    </source>
</evidence>
<comment type="caution">
    <text evidence="6">The sequence shown here is derived from an EMBL/GenBank/DDBJ whole genome shotgun (WGS) entry which is preliminary data.</text>
</comment>
<evidence type="ECO:0000313" key="7">
    <source>
        <dbReference type="Proteomes" id="UP000005178"/>
    </source>
</evidence>
<dbReference type="GeneID" id="97999594"/>
<dbReference type="OrthoDB" id="9801717at2"/>
<keyword evidence="2" id="KW-0229">DNA integration</keyword>
<dbReference type="SUPFAM" id="SSF56349">
    <property type="entry name" value="DNA breaking-rejoining enzymes"/>
    <property type="match status" value="1"/>
</dbReference>
<evidence type="ECO:0000313" key="6">
    <source>
        <dbReference type="EMBL" id="EDS72970.1"/>
    </source>
</evidence>
<reference evidence="6" key="1">
    <citation type="submission" date="2008-01" db="EMBL/GenBank/DDBJ databases">
        <authorList>
            <person name="Fulton L."/>
            <person name="Clifton S."/>
            <person name="Fulton B."/>
            <person name="Xu J."/>
            <person name="Minx P."/>
            <person name="Pepin K.H."/>
            <person name="Johnson M."/>
            <person name="Thiruvilangam P."/>
            <person name="Bhonagiri V."/>
            <person name="Nash W.E."/>
            <person name="Mardis E.R."/>
            <person name="Wilson R.K."/>
        </authorList>
    </citation>
    <scope>NUCLEOTIDE SEQUENCE [LARGE SCALE GENOMIC DNA]</scope>
    <source>
        <strain evidence="6">DSM 17244</strain>
    </source>
</reference>
<dbReference type="Pfam" id="PF00589">
    <property type="entry name" value="Phage_integrase"/>
    <property type="match status" value="1"/>
</dbReference>
<evidence type="ECO:0000256" key="4">
    <source>
        <dbReference type="ARBA" id="ARBA00023172"/>
    </source>
</evidence>
<dbReference type="EMBL" id="ABIL02000005">
    <property type="protein sequence ID" value="EDS72970.1"/>
    <property type="molecule type" value="Genomic_DNA"/>
</dbReference>
<dbReference type="InterPro" id="IPR010998">
    <property type="entry name" value="Integrase_recombinase_N"/>
</dbReference>